<keyword evidence="3 9" id="KW-0547">Nucleotide-binding</keyword>
<feature type="domain" description="Carbohydrate kinase PfkB" evidence="10">
    <location>
        <begin position="39"/>
        <end position="327"/>
    </location>
</feature>
<keyword evidence="2 9" id="KW-0479">Metal-binding</keyword>
<dbReference type="InterPro" id="IPR011611">
    <property type="entry name" value="PfkB_dom"/>
</dbReference>
<gene>
    <name evidence="9" type="primary">rbsK</name>
    <name evidence="11" type="ORF">FKG95_08895</name>
</gene>
<dbReference type="SUPFAM" id="SSF53613">
    <property type="entry name" value="Ribokinase-like"/>
    <property type="match status" value="1"/>
</dbReference>
<dbReference type="PRINTS" id="PR00990">
    <property type="entry name" value="RIBOKINASE"/>
</dbReference>
<keyword evidence="5 9" id="KW-0067">ATP-binding</keyword>
<dbReference type="GO" id="GO:0004747">
    <property type="term" value="F:ribokinase activity"/>
    <property type="evidence" value="ECO:0007669"/>
    <property type="project" value="UniProtKB-UniRule"/>
</dbReference>
<dbReference type="PANTHER" id="PTHR10584">
    <property type="entry name" value="SUGAR KINASE"/>
    <property type="match status" value="1"/>
</dbReference>
<evidence type="ECO:0000259" key="10">
    <source>
        <dbReference type="Pfam" id="PF00294"/>
    </source>
</evidence>
<reference evidence="11 12" key="1">
    <citation type="submission" date="2019-06" db="EMBL/GenBank/DDBJ databases">
        <title>Whole genome sequence for Rhodospirillaceae sp. R148.</title>
        <authorList>
            <person name="Wang G."/>
        </authorList>
    </citation>
    <scope>NUCLEOTIDE SEQUENCE [LARGE SCALE GENOMIC DNA]</scope>
    <source>
        <strain evidence="11 12">R148</strain>
    </source>
</reference>
<comment type="catalytic activity">
    <reaction evidence="9">
        <text>D-ribose + ATP = D-ribose 5-phosphate + ADP + H(+)</text>
        <dbReference type="Rhea" id="RHEA:13697"/>
        <dbReference type="ChEBI" id="CHEBI:15378"/>
        <dbReference type="ChEBI" id="CHEBI:30616"/>
        <dbReference type="ChEBI" id="CHEBI:47013"/>
        <dbReference type="ChEBI" id="CHEBI:78346"/>
        <dbReference type="ChEBI" id="CHEBI:456216"/>
        <dbReference type="EC" id="2.7.1.15"/>
    </reaction>
</comment>
<feature type="binding site" evidence="9">
    <location>
        <position position="285"/>
    </location>
    <ligand>
        <name>substrate</name>
    </ligand>
</feature>
<evidence type="ECO:0000256" key="1">
    <source>
        <dbReference type="ARBA" id="ARBA00022679"/>
    </source>
</evidence>
<dbReference type="Proteomes" id="UP000315252">
    <property type="component" value="Unassembled WGS sequence"/>
</dbReference>
<evidence type="ECO:0000256" key="9">
    <source>
        <dbReference type="HAMAP-Rule" id="MF_01987"/>
    </source>
</evidence>
<keyword evidence="9" id="KW-0963">Cytoplasm</keyword>
<dbReference type="HAMAP" id="MF_01987">
    <property type="entry name" value="Ribokinase"/>
    <property type="match status" value="1"/>
</dbReference>
<evidence type="ECO:0000256" key="7">
    <source>
        <dbReference type="ARBA" id="ARBA00022958"/>
    </source>
</evidence>
<evidence type="ECO:0000256" key="6">
    <source>
        <dbReference type="ARBA" id="ARBA00022842"/>
    </source>
</evidence>
<dbReference type="GO" id="GO:0019303">
    <property type="term" value="P:D-ribose catabolic process"/>
    <property type="evidence" value="ECO:0007669"/>
    <property type="project" value="UniProtKB-UniRule"/>
</dbReference>
<proteinExistence type="inferred from homology"/>
<evidence type="ECO:0000256" key="2">
    <source>
        <dbReference type="ARBA" id="ARBA00022723"/>
    </source>
</evidence>
<protein>
    <recommendedName>
        <fullName evidence="9">Ribokinase</fullName>
        <shortName evidence="9">RK</shortName>
        <ecNumber evidence="9">2.7.1.15</ecNumber>
    </recommendedName>
</protein>
<feature type="binding site" evidence="9">
    <location>
        <position position="324"/>
    </location>
    <ligand>
        <name>K(+)</name>
        <dbReference type="ChEBI" id="CHEBI:29103"/>
    </ligand>
</feature>
<feature type="binding site" evidence="9">
    <location>
        <position position="315"/>
    </location>
    <ligand>
        <name>K(+)</name>
        <dbReference type="ChEBI" id="CHEBI:29103"/>
    </ligand>
</feature>
<comment type="caution">
    <text evidence="11">The sequence shown here is derived from an EMBL/GenBank/DDBJ whole genome shotgun (WGS) entry which is preliminary data.</text>
</comment>
<comment type="function">
    <text evidence="9">Catalyzes the phosphorylation of ribose at O-5 in a reaction requiring ATP and magnesium. The resulting D-ribose-5-phosphate can then be used either for sythesis of nucleotides, histidine, and tryptophan, or as a component of the pentose phosphate pathway.</text>
</comment>
<feature type="binding site" evidence="9">
    <location>
        <position position="216"/>
    </location>
    <ligand>
        <name>ATP</name>
        <dbReference type="ChEBI" id="CHEBI:30616"/>
    </ligand>
</feature>
<organism evidence="11 12">
    <name type="scientific">Denitrobaculum tricleocarpae</name>
    <dbReference type="NCBI Taxonomy" id="2591009"/>
    <lineage>
        <taxon>Bacteria</taxon>
        <taxon>Pseudomonadati</taxon>
        <taxon>Pseudomonadota</taxon>
        <taxon>Alphaproteobacteria</taxon>
        <taxon>Rhodospirillales</taxon>
        <taxon>Rhodospirillaceae</taxon>
        <taxon>Denitrobaculum</taxon>
    </lineage>
</organism>
<comment type="activity regulation">
    <text evidence="9">Activated by a monovalent cation that binds near, but not in, the active site. The most likely occupant of the site in vivo is potassium. Ion binding induces a conformational change that may alter substrate affinity.</text>
</comment>
<comment type="caution">
    <text evidence="9">Lacks conserved residue(s) required for the propagation of feature annotation.</text>
</comment>
<dbReference type="InterPro" id="IPR011877">
    <property type="entry name" value="Ribokinase"/>
</dbReference>
<feature type="binding site" evidence="9">
    <location>
        <position position="318"/>
    </location>
    <ligand>
        <name>K(+)</name>
        <dbReference type="ChEBI" id="CHEBI:29103"/>
    </ligand>
</feature>
<dbReference type="PANTHER" id="PTHR10584:SF166">
    <property type="entry name" value="RIBOKINASE"/>
    <property type="match status" value="1"/>
</dbReference>
<dbReference type="GO" id="GO:0005524">
    <property type="term" value="F:ATP binding"/>
    <property type="evidence" value="ECO:0007669"/>
    <property type="project" value="UniProtKB-UniRule"/>
</dbReference>
<feature type="active site" description="Proton acceptor" evidence="9">
    <location>
        <position position="285"/>
    </location>
</feature>
<feature type="binding site" evidence="9">
    <location>
        <position position="281"/>
    </location>
    <ligand>
        <name>K(+)</name>
        <dbReference type="ChEBI" id="CHEBI:29103"/>
    </ligand>
</feature>
<evidence type="ECO:0000256" key="3">
    <source>
        <dbReference type="ARBA" id="ARBA00022741"/>
    </source>
</evidence>
<feature type="binding site" evidence="9">
    <location>
        <begin position="74"/>
        <end position="78"/>
    </location>
    <ligand>
        <name>substrate</name>
    </ligand>
</feature>
<keyword evidence="8 9" id="KW-0119">Carbohydrate metabolism</keyword>
<dbReference type="Pfam" id="PF00294">
    <property type="entry name" value="PfkB"/>
    <property type="match status" value="1"/>
</dbReference>
<feature type="binding site" evidence="9">
    <location>
        <begin position="284"/>
        <end position="285"/>
    </location>
    <ligand>
        <name>ATP</name>
        <dbReference type="ChEBI" id="CHEBI:30616"/>
    </ligand>
</feature>
<comment type="pathway">
    <text evidence="9">Carbohydrate metabolism; D-ribose degradation; D-ribose 5-phosphate from beta-D-ribopyranose: step 2/2.</text>
</comment>
<dbReference type="AlphaFoldDB" id="A0A545TYP1"/>
<dbReference type="InterPro" id="IPR029056">
    <property type="entry name" value="Ribokinase-like"/>
</dbReference>
<dbReference type="InterPro" id="IPR002139">
    <property type="entry name" value="Ribo/fructo_kinase"/>
</dbReference>
<evidence type="ECO:0000313" key="11">
    <source>
        <dbReference type="EMBL" id="TQV82321.1"/>
    </source>
</evidence>
<feature type="binding site" evidence="9">
    <location>
        <position position="172"/>
    </location>
    <ligand>
        <name>substrate</name>
    </ligand>
</feature>
<feature type="binding site" evidence="9">
    <location>
        <begin position="46"/>
        <end position="48"/>
    </location>
    <ligand>
        <name>substrate</name>
    </ligand>
</feature>
<dbReference type="EC" id="2.7.1.15" evidence="9"/>
<feature type="binding site" evidence="9">
    <location>
        <position position="320"/>
    </location>
    <ligand>
        <name>K(+)</name>
        <dbReference type="ChEBI" id="CHEBI:29103"/>
    </ligand>
</feature>
<dbReference type="Gene3D" id="3.40.1190.20">
    <property type="match status" value="1"/>
</dbReference>
<keyword evidence="1 9" id="KW-0808">Transferase</keyword>
<keyword evidence="12" id="KW-1185">Reference proteome</keyword>
<keyword evidence="4 9" id="KW-0418">Kinase</keyword>
<comment type="similarity">
    <text evidence="9">Belongs to the carbohydrate kinase PfkB family. Ribokinase subfamily.</text>
</comment>
<dbReference type="CDD" id="cd01174">
    <property type="entry name" value="ribokinase"/>
    <property type="match status" value="1"/>
</dbReference>
<sequence length="338" mass="35084">MLRFEFQVSIGQSWLSDRTRRRSRCVWGRCLGEKGFWMITVFGSINLDLVTRVVQLPRPGETVHGSDITRFAGGKGANQALAARRAGAEVRLVGAVGQDDFAGQALAELRAAAVDLTAVEERGDTTGVAVITVDEAAENTIVLSPGANLRCEAKQIPRDAFAPGGILMLQMEVSEHETFAAARLAKASGGCVILSLAPFQPLARDAFSDVSILLVNETEAADLAGHYGIEGVGYEEIVQALAGYLDVTVIATLGADGAASSQSGGDVIRVSSPQVTPVDTTGAGDTFAGVLAAGLDAGDDLANAMGRAAVAGALACTKQGAQPSFPTRLAIDRALTRD</sequence>
<accession>A0A545TYP1</accession>
<keyword evidence="6 9" id="KW-0460">Magnesium</keyword>
<evidence type="ECO:0000256" key="4">
    <source>
        <dbReference type="ARBA" id="ARBA00022777"/>
    </source>
</evidence>
<evidence type="ECO:0000256" key="8">
    <source>
        <dbReference type="ARBA" id="ARBA00023277"/>
    </source>
</evidence>
<evidence type="ECO:0000313" key="12">
    <source>
        <dbReference type="Proteomes" id="UP000315252"/>
    </source>
</evidence>
<name>A0A545TYP1_9PROT</name>
<dbReference type="OrthoDB" id="9792663at2"/>
<dbReference type="UniPathway" id="UPA00916">
    <property type="reaction ID" value="UER00889"/>
</dbReference>
<comment type="subcellular location">
    <subcellularLocation>
        <location evidence="9">Cytoplasm</location>
    </subcellularLocation>
</comment>
<comment type="subunit">
    <text evidence="9">Homodimer.</text>
</comment>
<feature type="binding site" evidence="9">
    <location>
        <position position="279"/>
    </location>
    <ligand>
        <name>K(+)</name>
        <dbReference type="ChEBI" id="CHEBI:29103"/>
    </ligand>
</feature>
<dbReference type="EMBL" id="VHSH01000002">
    <property type="protein sequence ID" value="TQV82321.1"/>
    <property type="molecule type" value="Genomic_DNA"/>
</dbReference>
<evidence type="ECO:0000256" key="5">
    <source>
        <dbReference type="ARBA" id="ARBA00022840"/>
    </source>
</evidence>
<comment type="cofactor">
    <cofactor evidence="9">
        <name>Mg(2+)</name>
        <dbReference type="ChEBI" id="CHEBI:18420"/>
    </cofactor>
    <text evidence="9">Requires a divalent cation, most likely magnesium in vivo, as an electrophilic catalyst to aid phosphoryl group transfer. It is the chelate of the metal and the nucleotide that is the actual substrate.</text>
</comment>
<keyword evidence="7 9" id="KW-0630">Potassium</keyword>
<dbReference type="GO" id="GO:0046872">
    <property type="term" value="F:metal ion binding"/>
    <property type="evidence" value="ECO:0007669"/>
    <property type="project" value="UniProtKB-KW"/>
</dbReference>
<feature type="binding site" evidence="9">
    <location>
        <begin position="252"/>
        <end position="257"/>
    </location>
    <ligand>
        <name>ATP</name>
        <dbReference type="ChEBI" id="CHEBI:30616"/>
    </ligand>
</feature>
<dbReference type="GO" id="GO:0005829">
    <property type="term" value="C:cytosol"/>
    <property type="evidence" value="ECO:0007669"/>
    <property type="project" value="TreeGrafter"/>
</dbReference>